<dbReference type="Pfam" id="PF02737">
    <property type="entry name" value="3HCDH_N"/>
    <property type="match status" value="1"/>
</dbReference>
<proteinExistence type="predicted"/>
<dbReference type="AlphaFoldDB" id="A0A381X8F5"/>
<dbReference type="EMBL" id="UINC01014198">
    <property type="protein sequence ID" value="SVA60761.1"/>
    <property type="molecule type" value="Genomic_DNA"/>
</dbReference>
<feature type="non-terminal residue" evidence="2">
    <location>
        <position position="193"/>
    </location>
</feature>
<organism evidence="2">
    <name type="scientific">marine metagenome</name>
    <dbReference type="NCBI Taxonomy" id="408172"/>
    <lineage>
        <taxon>unclassified sequences</taxon>
        <taxon>metagenomes</taxon>
        <taxon>ecological metagenomes</taxon>
    </lineage>
</organism>
<dbReference type="SUPFAM" id="SSF51735">
    <property type="entry name" value="NAD(P)-binding Rossmann-fold domains"/>
    <property type="match status" value="1"/>
</dbReference>
<dbReference type="PANTHER" id="PTHR48075">
    <property type="entry name" value="3-HYDROXYACYL-COA DEHYDROGENASE FAMILY PROTEIN"/>
    <property type="match status" value="1"/>
</dbReference>
<gene>
    <name evidence="2" type="ORF">METZ01_LOCUS113615</name>
</gene>
<dbReference type="PANTHER" id="PTHR48075:SF7">
    <property type="entry name" value="3-HYDROXYACYL-COA DEHYDROGENASE-RELATED"/>
    <property type="match status" value="1"/>
</dbReference>
<evidence type="ECO:0000313" key="2">
    <source>
        <dbReference type="EMBL" id="SVA60761.1"/>
    </source>
</evidence>
<feature type="domain" description="3-hydroxyacyl-CoA dehydrogenase NAD binding" evidence="1">
    <location>
        <begin position="5"/>
        <end position="188"/>
    </location>
</feature>
<dbReference type="GO" id="GO:0006631">
    <property type="term" value="P:fatty acid metabolic process"/>
    <property type="evidence" value="ECO:0007669"/>
    <property type="project" value="InterPro"/>
</dbReference>
<reference evidence="2" key="1">
    <citation type="submission" date="2018-05" db="EMBL/GenBank/DDBJ databases">
        <authorList>
            <person name="Lanie J.A."/>
            <person name="Ng W.-L."/>
            <person name="Kazmierczak K.M."/>
            <person name="Andrzejewski T.M."/>
            <person name="Davidsen T.M."/>
            <person name="Wayne K.J."/>
            <person name="Tettelin H."/>
            <person name="Glass J.I."/>
            <person name="Rusch D."/>
            <person name="Podicherti R."/>
            <person name="Tsui H.-C.T."/>
            <person name="Winkler M.E."/>
        </authorList>
    </citation>
    <scope>NUCLEOTIDE SEQUENCE</scope>
</reference>
<dbReference type="Gene3D" id="3.40.50.720">
    <property type="entry name" value="NAD(P)-binding Rossmann-like Domain"/>
    <property type="match status" value="1"/>
</dbReference>
<protein>
    <recommendedName>
        <fullName evidence="1">3-hydroxyacyl-CoA dehydrogenase NAD binding domain-containing protein</fullName>
    </recommendedName>
</protein>
<accession>A0A381X8F5</accession>
<sequence>VDIKKVVIIGSGTMGSGIAAQVANAGIPVSLLDLPSNEASRNQIAKNAKERILKSRPPLLIEKNRIDLISAGNIEDDFNLVGEADWVVEAVVERINIKKDIYKKIENIRKQDSIISSNTSTIPLKVLSADMSDEMKKNFCITHFFNPVRYMGLLEIVTEPINDKEKINLLKSFCDEKLGKGVILCKDTPGFLG</sequence>
<evidence type="ECO:0000259" key="1">
    <source>
        <dbReference type="Pfam" id="PF02737"/>
    </source>
</evidence>
<name>A0A381X8F5_9ZZZZ</name>
<dbReference type="InterPro" id="IPR006176">
    <property type="entry name" value="3-OHacyl-CoA_DH_NAD-bd"/>
</dbReference>
<dbReference type="GO" id="GO:0070403">
    <property type="term" value="F:NAD+ binding"/>
    <property type="evidence" value="ECO:0007669"/>
    <property type="project" value="InterPro"/>
</dbReference>
<dbReference type="GO" id="GO:0016491">
    <property type="term" value="F:oxidoreductase activity"/>
    <property type="evidence" value="ECO:0007669"/>
    <property type="project" value="TreeGrafter"/>
</dbReference>
<feature type="non-terminal residue" evidence="2">
    <location>
        <position position="1"/>
    </location>
</feature>
<dbReference type="InterPro" id="IPR036291">
    <property type="entry name" value="NAD(P)-bd_dom_sf"/>
</dbReference>